<feature type="compositionally biased region" description="Polar residues" evidence="1">
    <location>
        <begin position="127"/>
        <end position="136"/>
    </location>
</feature>
<protein>
    <submittedName>
        <fullName evidence="2">Lower collar protein</fullName>
    </submittedName>
</protein>
<accession>A0A8S5SXI0</accession>
<feature type="compositionally biased region" description="Basic and acidic residues" evidence="1">
    <location>
        <begin position="95"/>
        <end position="104"/>
    </location>
</feature>
<evidence type="ECO:0000313" key="2">
    <source>
        <dbReference type="EMBL" id="DAF55399.1"/>
    </source>
</evidence>
<feature type="compositionally biased region" description="Polar residues" evidence="1">
    <location>
        <begin position="105"/>
        <end position="119"/>
    </location>
</feature>
<feature type="region of interest" description="Disordered" evidence="1">
    <location>
        <begin position="158"/>
        <end position="178"/>
    </location>
</feature>
<name>A0A8S5SXI0_9CAUD</name>
<evidence type="ECO:0000256" key="1">
    <source>
        <dbReference type="SAM" id="MobiDB-lite"/>
    </source>
</evidence>
<dbReference type="EMBL" id="BK032689">
    <property type="protein sequence ID" value="DAF55399.1"/>
    <property type="molecule type" value="Genomic_DNA"/>
</dbReference>
<organism evidence="2">
    <name type="scientific">Podoviridae sp. ctUm43</name>
    <dbReference type="NCBI Taxonomy" id="2827738"/>
    <lineage>
        <taxon>Viruses</taxon>
        <taxon>Duplodnaviria</taxon>
        <taxon>Heunggongvirae</taxon>
        <taxon>Uroviricota</taxon>
        <taxon>Caudoviricetes</taxon>
    </lineage>
</organism>
<proteinExistence type="predicted"/>
<reference evidence="2" key="1">
    <citation type="journal article" date="2021" name="Proc. Natl. Acad. Sci. U.S.A.">
        <title>A Catalog of Tens of Thousands of Viruses from Human Metagenomes Reveals Hidden Associations with Chronic Diseases.</title>
        <authorList>
            <person name="Tisza M.J."/>
            <person name="Buck C.B."/>
        </authorList>
    </citation>
    <scope>NUCLEOTIDE SEQUENCE</scope>
    <source>
        <strain evidence="2">CtUm43</strain>
    </source>
</reference>
<feature type="compositionally biased region" description="Low complexity" evidence="1">
    <location>
        <begin position="158"/>
        <end position="174"/>
    </location>
</feature>
<feature type="region of interest" description="Disordered" evidence="1">
    <location>
        <begin position="95"/>
        <end position="136"/>
    </location>
</feature>
<sequence>MAKYTTLLQTLIKSGYDLGMDTYPMHQESYRLLLNDKIYKHYAYREIGFETPALFKHYLNMKMNEIMPYYNQLYDIQVEFLKQNIFQNVNRTETEKGTINDKGDGSNNTTDNRTITDAGTHSDTDNNQRIYSDTPMSPLNFENVQMGKYATDVTFENNSNNGTTGNTRTHGGSTVEKTTDNNLRTVDIAKVFTGNDGRLYPSEVIAKAKAEILNIDMMIIDELNPLFMGIF</sequence>